<protein>
    <submittedName>
        <fullName evidence="1">Uncharacterized protein</fullName>
    </submittedName>
</protein>
<organism evidence="1">
    <name type="scientific">bioreactor metagenome</name>
    <dbReference type="NCBI Taxonomy" id="1076179"/>
    <lineage>
        <taxon>unclassified sequences</taxon>
        <taxon>metagenomes</taxon>
        <taxon>ecological metagenomes</taxon>
    </lineage>
</organism>
<evidence type="ECO:0000313" key="1">
    <source>
        <dbReference type="EMBL" id="MPN49699.1"/>
    </source>
</evidence>
<reference evidence="1" key="1">
    <citation type="submission" date="2019-08" db="EMBL/GenBank/DDBJ databases">
        <authorList>
            <person name="Kucharzyk K."/>
            <person name="Murdoch R.W."/>
            <person name="Higgins S."/>
            <person name="Loffler F."/>
        </authorList>
    </citation>
    <scope>NUCLEOTIDE SEQUENCE</scope>
</reference>
<proteinExistence type="predicted"/>
<comment type="caution">
    <text evidence="1">The sequence shown here is derived from an EMBL/GenBank/DDBJ whole genome shotgun (WGS) entry which is preliminary data.</text>
</comment>
<sequence>MVLADESNLYKQQLKFDEKALENYYLLGGTGSLSDNVEQFVVMDLDKEFADMKGVLNNLAEAVKLKDIEMYMAEIDPSAPGYKDTRDVYTEVFAALTEEQVNIEAIYESIDMMSMTTKEAKVKAVENDKITYKDPETGEDVAEEELYTMTVTFKKVNGKWKIYESEIIEE</sequence>
<accession>A0A645IGV6</accession>
<dbReference type="AlphaFoldDB" id="A0A645IGV6"/>
<dbReference type="EMBL" id="VSSQ01113183">
    <property type="protein sequence ID" value="MPN49699.1"/>
    <property type="molecule type" value="Genomic_DNA"/>
</dbReference>
<name>A0A645IGV6_9ZZZZ</name>
<gene>
    <name evidence="1" type="ORF">SDC9_197321</name>
</gene>